<comment type="catalytic activity">
    <reaction evidence="10">
        <text>2 cob(II)alamin + reduced [electron-transfer flavoprotein] + 2 ATP = 2 adenosylcob(III)alamin + 2 triphosphate + oxidized [electron-transfer flavoprotein] + 3 H(+)</text>
        <dbReference type="Rhea" id="RHEA:28671"/>
        <dbReference type="Rhea" id="RHEA-COMP:10685"/>
        <dbReference type="Rhea" id="RHEA-COMP:10686"/>
        <dbReference type="ChEBI" id="CHEBI:15378"/>
        <dbReference type="ChEBI" id="CHEBI:16304"/>
        <dbReference type="ChEBI" id="CHEBI:18036"/>
        <dbReference type="ChEBI" id="CHEBI:18408"/>
        <dbReference type="ChEBI" id="CHEBI:30616"/>
        <dbReference type="ChEBI" id="CHEBI:57692"/>
        <dbReference type="ChEBI" id="CHEBI:58307"/>
        <dbReference type="EC" id="2.5.1.17"/>
    </reaction>
</comment>
<evidence type="ECO:0000313" key="11">
    <source>
        <dbReference type="EMBL" id="OYQ14284.1"/>
    </source>
</evidence>
<sequence>MTPTMHPDGPASRDAMLRPARHWHTLHGMASGRGVPSECIEAVDSATDMTFVAHTYSQGIRARSGAEL</sequence>
<accession>A0AAP8D4X5</accession>
<evidence type="ECO:0000313" key="12">
    <source>
        <dbReference type="Proteomes" id="UP000216164"/>
    </source>
</evidence>
<dbReference type="InterPro" id="IPR027417">
    <property type="entry name" value="P-loop_NTPase"/>
</dbReference>
<dbReference type="GO" id="GO:0006779">
    <property type="term" value="P:porphyrin-containing compound biosynthetic process"/>
    <property type="evidence" value="ECO:0007669"/>
    <property type="project" value="UniProtKB-KW"/>
</dbReference>
<evidence type="ECO:0000256" key="9">
    <source>
        <dbReference type="ARBA" id="ARBA00048555"/>
    </source>
</evidence>
<comment type="catalytic activity">
    <reaction evidence="9">
        <text>2 cob(II)yrinate a,c diamide + reduced [electron-transfer flavoprotein] + 2 ATP = 2 adenosylcob(III)yrinate a,c-diamide + 2 triphosphate + oxidized [electron-transfer flavoprotein] + 3 H(+)</text>
        <dbReference type="Rhea" id="RHEA:11528"/>
        <dbReference type="Rhea" id="RHEA-COMP:10685"/>
        <dbReference type="Rhea" id="RHEA-COMP:10686"/>
        <dbReference type="ChEBI" id="CHEBI:15378"/>
        <dbReference type="ChEBI" id="CHEBI:18036"/>
        <dbReference type="ChEBI" id="CHEBI:30616"/>
        <dbReference type="ChEBI" id="CHEBI:57692"/>
        <dbReference type="ChEBI" id="CHEBI:58307"/>
        <dbReference type="ChEBI" id="CHEBI:58503"/>
        <dbReference type="ChEBI" id="CHEBI:58537"/>
        <dbReference type="EC" id="2.5.1.17"/>
    </reaction>
</comment>
<gene>
    <name evidence="11" type="ORF">B7R77_14175</name>
</gene>
<dbReference type="GO" id="GO:0005524">
    <property type="term" value="F:ATP binding"/>
    <property type="evidence" value="ECO:0007669"/>
    <property type="project" value="InterPro"/>
</dbReference>
<dbReference type="AlphaFoldDB" id="A0AAP8D4X5"/>
<evidence type="ECO:0000256" key="3">
    <source>
        <dbReference type="ARBA" id="ARBA00012454"/>
    </source>
</evidence>
<evidence type="ECO:0000256" key="5">
    <source>
        <dbReference type="ARBA" id="ARBA00024929"/>
    </source>
</evidence>
<reference evidence="11 12" key="1">
    <citation type="submission" date="2017-04" db="EMBL/GenBank/DDBJ databases">
        <title>Genome Announcement: Closed genomes of Ralstonia solanacearum strains K60, UW551, and UW700.</title>
        <authorList>
            <person name="Hayes M."/>
            <person name="Macintyre A.M."/>
            <person name="Allen C."/>
        </authorList>
    </citation>
    <scope>NUCLEOTIDE SEQUENCE [LARGE SCALE GENOMIC DNA]</scope>
    <source>
        <strain evidence="11 12">UW25</strain>
    </source>
</reference>
<comment type="caution">
    <text evidence="11">The sequence shown here is derived from an EMBL/GenBank/DDBJ whole genome shotgun (WGS) entry which is preliminary data.</text>
</comment>
<proteinExistence type="inferred from homology"/>
<comment type="pathway">
    <text evidence="1">Cofactor biosynthesis; adenosylcobalamin biosynthesis; adenosylcobalamin from cob(II)yrinate a,c-diamide: step 2/7.</text>
</comment>
<evidence type="ECO:0000256" key="4">
    <source>
        <dbReference type="ARBA" id="ARBA00023244"/>
    </source>
</evidence>
<evidence type="ECO:0000256" key="6">
    <source>
        <dbReference type="ARBA" id="ARBA00031529"/>
    </source>
</evidence>
<evidence type="ECO:0000256" key="2">
    <source>
        <dbReference type="ARBA" id="ARBA00007487"/>
    </source>
</evidence>
<dbReference type="InterPro" id="IPR003724">
    <property type="entry name" value="CblAdoTrfase_CobA"/>
</dbReference>
<protein>
    <recommendedName>
        <fullName evidence="3">corrinoid adenosyltransferase</fullName>
        <ecNumber evidence="3">2.5.1.17</ecNumber>
    </recommendedName>
    <alternativeName>
        <fullName evidence="6">Cob(II)alamin adenosyltransferase</fullName>
    </alternativeName>
    <alternativeName>
        <fullName evidence="8">Cob(II)yrinic acid a,c-diamide adenosyltransferase</fullName>
    </alternativeName>
    <alternativeName>
        <fullName evidence="7">Cobinamide/cobalamin adenosyltransferase</fullName>
    </alternativeName>
</protein>
<evidence type="ECO:0000256" key="10">
    <source>
        <dbReference type="ARBA" id="ARBA00048692"/>
    </source>
</evidence>
<name>A0AAP8D4X5_RALSL</name>
<keyword evidence="4" id="KW-0627">Porphyrin biosynthesis</keyword>
<evidence type="ECO:0000256" key="7">
    <source>
        <dbReference type="ARBA" id="ARBA00033334"/>
    </source>
</evidence>
<evidence type="ECO:0000256" key="1">
    <source>
        <dbReference type="ARBA" id="ARBA00005121"/>
    </source>
</evidence>
<dbReference type="Gene3D" id="3.40.50.300">
    <property type="entry name" value="P-loop containing nucleotide triphosphate hydrolases"/>
    <property type="match status" value="1"/>
</dbReference>
<evidence type="ECO:0000256" key="8">
    <source>
        <dbReference type="ARBA" id="ARBA00033354"/>
    </source>
</evidence>
<dbReference type="Proteomes" id="UP000216164">
    <property type="component" value="Unassembled WGS sequence"/>
</dbReference>
<comment type="function">
    <text evidence="5">Required for both de novo synthesis of the corrin ring for the assimilation of exogenous corrinoids. Participates in the adenosylation of a variety of incomplete and complete corrinoids.</text>
</comment>
<comment type="similarity">
    <text evidence="2">Belongs to the Cob(I)alamin adenosyltransferase family.</text>
</comment>
<dbReference type="Pfam" id="PF02572">
    <property type="entry name" value="CobA_CobO_BtuR"/>
    <property type="match status" value="1"/>
</dbReference>
<dbReference type="EMBL" id="NCTK01000001">
    <property type="protein sequence ID" value="OYQ14284.1"/>
    <property type="molecule type" value="Genomic_DNA"/>
</dbReference>
<dbReference type="GO" id="GO:0009236">
    <property type="term" value="P:cobalamin biosynthetic process"/>
    <property type="evidence" value="ECO:0007669"/>
    <property type="project" value="InterPro"/>
</dbReference>
<organism evidence="11 12">
    <name type="scientific">Ralstonia solanacearum K60</name>
    <dbReference type="NCBI Taxonomy" id="1091042"/>
    <lineage>
        <taxon>Bacteria</taxon>
        <taxon>Pseudomonadati</taxon>
        <taxon>Pseudomonadota</taxon>
        <taxon>Betaproteobacteria</taxon>
        <taxon>Burkholderiales</taxon>
        <taxon>Burkholderiaceae</taxon>
        <taxon>Ralstonia</taxon>
        <taxon>Ralstonia solanacearum species complex</taxon>
    </lineage>
</organism>
<dbReference type="GO" id="GO:0008817">
    <property type="term" value="F:corrinoid adenosyltransferase activity"/>
    <property type="evidence" value="ECO:0007669"/>
    <property type="project" value="UniProtKB-EC"/>
</dbReference>
<dbReference type="EC" id="2.5.1.17" evidence="3"/>